<keyword evidence="1" id="KW-0472">Membrane</keyword>
<feature type="transmembrane region" description="Helical" evidence="1">
    <location>
        <begin position="9"/>
        <end position="29"/>
    </location>
</feature>
<protein>
    <submittedName>
        <fullName evidence="2">Uncharacterized protein</fullName>
    </submittedName>
</protein>
<keyword evidence="1" id="KW-0812">Transmembrane</keyword>
<dbReference type="AlphaFoldDB" id="A0A2P2QXP9"/>
<name>A0A2P2QXP9_RHIMU</name>
<organism evidence="2">
    <name type="scientific">Rhizophora mucronata</name>
    <name type="common">Asiatic mangrove</name>
    <dbReference type="NCBI Taxonomy" id="61149"/>
    <lineage>
        <taxon>Eukaryota</taxon>
        <taxon>Viridiplantae</taxon>
        <taxon>Streptophyta</taxon>
        <taxon>Embryophyta</taxon>
        <taxon>Tracheophyta</taxon>
        <taxon>Spermatophyta</taxon>
        <taxon>Magnoliopsida</taxon>
        <taxon>eudicotyledons</taxon>
        <taxon>Gunneridae</taxon>
        <taxon>Pentapetalae</taxon>
        <taxon>rosids</taxon>
        <taxon>fabids</taxon>
        <taxon>Malpighiales</taxon>
        <taxon>Rhizophoraceae</taxon>
        <taxon>Rhizophora</taxon>
    </lineage>
</organism>
<dbReference type="EMBL" id="GGEC01091292">
    <property type="protein sequence ID" value="MBX71776.1"/>
    <property type="molecule type" value="Transcribed_RNA"/>
</dbReference>
<reference evidence="2" key="1">
    <citation type="submission" date="2018-02" db="EMBL/GenBank/DDBJ databases">
        <title>Rhizophora mucronata_Transcriptome.</title>
        <authorList>
            <person name="Meera S.P."/>
            <person name="Sreeshan A."/>
            <person name="Augustine A."/>
        </authorList>
    </citation>
    <scope>NUCLEOTIDE SEQUENCE</scope>
    <source>
        <tissue evidence="2">Leaf</tissue>
    </source>
</reference>
<proteinExistence type="predicted"/>
<evidence type="ECO:0000313" key="2">
    <source>
        <dbReference type="EMBL" id="MBX71776.1"/>
    </source>
</evidence>
<sequence>MVADIEDGLIIIAFSPLFNFLFQILNFVIGG</sequence>
<keyword evidence="1" id="KW-1133">Transmembrane helix</keyword>
<evidence type="ECO:0000256" key="1">
    <source>
        <dbReference type="SAM" id="Phobius"/>
    </source>
</evidence>
<accession>A0A2P2QXP9</accession>